<accession>A0AAE9HR79</accession>
<comment type="similarity">
    <text evidence="1 9">Belongs to the paramyxoviruses nucleocapsid family.</text>
</comment>
<evidence type="ECO:0000256" key="6">
    <source>
        <dbReference type="ARBA" id="ARBA00023086"/>
    </source>
</evidence>
<feature type="compositionally biased region" description="Polar residues" evidence="10">
    <location>
        <begin position="426"/>
        <end position="443"/>
    </location>
</feature>
<evidence type="ECO:0000313" key="11">
    <source>
        <dbReference type="EMBL" id="UQM99541.1"/>
    </source>
</evidence>
<comment type="function">
    <text evidence="9">Forms the helical nucleocapsid (NC), protecting the genome from nucleases.</text>
</comment>
<evidence type="ECO:0000256" key="1">
    <source>
        <dbReference type="ARBA" id="ARBA00007642"/>
    </source>
</evidence>
<organism evidence="11 12">
    <name type="scientific">Gierle apodemus virus</name>
    <dbReference type="NCBI Taxonomy" id="2940985"/>
    <lineage>
        <taxon>Viruses</taxon>
        <taxon>Riboviria</taxon>
        <taxon>Orthornavirae</taxon>
        <taxon>Negarnaviricota</taxon>
        <taxon>Haploviricotina</taxon>
        <taxon>Monjiviricetes</taxon>
        <taxon>Mononegavirales</taxon>
        <taxon>Paramyxoviridae</taxon>
        <taxon>Orthoparamyxovirinae</taxon>
        <taxon>Paramorbillivirus</taxon>
        <taxon>Paramorbillivirus gierlense</taxon>
    </lineage>
</organism>
<reference evidence="11" key="1">
    <citation type="journal article" date="2022" name="bioRxiv">
        <title>The characterization of multiple novel paramyxovirus species highlights the diverse nature of the subfamily Orthoparamyxovirinae.</title>
        <authorList>
            <person name="Vanmechelen B."/>
            <person name="Meurs S."/>
            <person name="Horemans M."/>
            <person name="Loosen A."/>
            <person name="Maes T.J."/>
            <person name="Laenen L."/>
            <person name="Vergote V."/>
            <person name="Koundouno F.R."/>
            <person name="Magassouba N."/>
            <person name="Konde M.K."/>
            <person name="Conde I.S."/>
            <person name="Carroll M.W."/>
            <person name="Maes P."/>
        </authorList>
    </citation>
    <scope>NUCLEOTIDE SEQUENCE</scope>
    <source>
        <strain evidence="11">BE/Gierle/As/1/2013</strain>
    </source>
</reference>
<dbReference type="GO" id="GO:0030430">
    <property type="term" value="C:host cell cytoplasm"/>
    <property type="evidence" value="ECO:0007669"/>
    <property type="project" value="UniProtKB-SubCell"/>
</dbReference>
<evidence type="ECO:0000256" key="3">
    <source>
        <dbReference type="ARBA" id="ARBA00022561"/>
    </source>
</evidence>
<dbReference type="InterPro" id="IPR002021">
    <property type="entry name" value="Paramyx_ncap"/>
</dbReference>
<evidence type="ECO:0000256" key="7">
    <source>
        <dbReference type="ARBA" id="ARBA00023200"/>
    </source>
</evidence>
<keyword evidence="5 9" id="KW-0694">RNA-binding</keyword>
<protein>
    <recommendedName>
        <fullName evidence="9">Nucleocapsid</fullName>
    </recommendedName>
    <alternativeName>
        <fullName evidence="9">Nucleocapsid protein</fullName>
    </alternativeName>
</protein>
<feature type="compositionally biased region" description="Low complexity" evidence="10">
    <location>
        <begin position="444"/>
        <end position="464"/>
    </location>
</feature>
<keyword evidence="6 9" id="KW-0543">Viral nucleoprotein</keyword>
<keyword evidence="12" id="KW-1185">Reference proteome</keyword>
<gene>
    <name evidence="11" type="primary">N</name>
</gene>
<feature type="compositionally biased region" description="Basic and acidic residues" evidence="10">
    <location>
        <begin position="514"/>
        <end position="526"/>
    </location>
</feature>
<evidence type="ECO:0000256" key="2">
    <source>
        <dbReference type="ARBA" id="ARBA00022497"/>
    </source>
</evidence>
<dbReference type="EMBL" id="OK623356">
    <property type="protein sequence ID" value="UQM99541.1"/>
    <property type="molecule type" value="Viral_cRNA"/>
</dbReference>
<comment type="subcellular location">
    <subcellularLocation>
        <location evidence="9">Virion</location>
    </subcellularLocation>
    <subcellularLocation>
        <location evidence="9">Host cytoplasm</location>
    </subcellularLocation>
</comment>
<sequence length="526" mass="58297">MSSIFSTLRDFKKSKLQLSRPSGAGALLTGVKSTVIVPVPGNDTVRLRWDMVQLLIRIIWNPRAPLSVVTGAMMSLLSLFVENPSALIQRVVDDPDINIKLVEIVYDRNEELVFASRGADLTQQSREYMSYAIDDLGDTTDTSPFEDPMGVMRFIEDPDQFSQALGSILCQTWILLPKAVTAPDTASESEHRRWVKYVQQRRVVAAYALTKTWLDITRDRIAQSLSIRRFMVNLMIDTKHSPGSRPRIAELICDISNYVEETGLAGFMLTLKFGIETAYPALALREFASELSTLQELMILYKELGDTAPYMVLLEASIQNKFSPGNYPLIWSYSMGVGVQLERSVGALNYTRPYLDYPYFRLGQEMVRRAAGTVNKATAIDIGITEEDRVALQEAIGIAAVQGNEPTRIGHASNVSYMRVEGVEQGESSTDQTNRRQPGSSSETQRPPRATAATGATPSADPSTGAVPKKGTRSQTPQLDRSSHTPKGEGISQLKNVLKGLQPIQPLNLPPPDLSHETRYDDKRLV</sequence>
<keyword evidence="3 9" id="KW-0167">Capsid protein</keyword>
<dbReference type="Proteomes" id="UP001247283">
    <property type="component" value="Segment"/>
</dbReference>
<comment type="subunit">
    <text evidence="9">Homomultimer; forms the nucleocapsid. Binds to the viral genomic RNA. N0 interacts with the phosphoprotein (via N-terminus); this interaction allows P to chaperon N0 to avoid N polymerization before encapsidation. Interacts as N-RNA template with the phosphoprotein (via C-terminus); this interaction positions the polymerase on the template.</text>
</comment>
<dbReference type="GO" id="GO:0005198">
    <property type="term" value="F:structural molecule activity"/>
    <property type="evidence" value="ECO:0007669"/>
    <property type="project" value="InterPro"/>
</dbReference>
<keyword evidence="7 9" id="KW-1035">Host cytoplasm</keyword>
<keyword evidence="2 9" id="KW-1139">Helical capsid protein</keyword>
<dbReference type="GO" id="GO:0003723">
    <property type="term" value="F:RNA binding"/>
    <property type="evidence" value="ECO:0007669"/>
    <property type="project" value="UniProtKB-KW"/>
</dbReference>
<evidence type="ECO:0000256" key="9">
    <source>
        <dbReference type="RuleBase" id="RU361245"/>
    </source>
</evidence>
<keyword evidence="4 9" id="KW-0946">Virion</keyword>
<evidence type="ECO:0000256" key="4">
    <source>
        <dbReference type="ARBA" id="ARBA00022844"/>
    </source>
</evidence>
<evidence type="ECO:0000256" key="5">
    <source>
        <dbReference type="ARBA" id="ARBA00022884"/>
    </source>
</evidence>
<evidence type="ECO:0000256" key="8">
    <source>
        <dbReference type="ARBA" id="ARBA00023274"/>
    </source>
</evidence>
<feature type="region of interest" description="Disordered" evidence="10">
    <location>
        <begin position="422"/>
        <end position="526"/>
    </location>
</feature>
<dbReference type="GO" id="GO:0019013">
    <property type="term" value="C:viral nucleocapsid"/>
    <property type="evidence" value="ECO:0007669"/>
    <property type="project" value="UniProtKB-KW"/>
</dbReference>
<dbReference type="GO" id="GO:1990904">
    <property type="term" value="C:ribonucleoprotein complex"/>
    <property type="evidence" value="ECO:0007669"/>
    <property type="project" value="UniProtKB-KW"/>
</dbReference>
<dbReference type="GO" id="GO:0019029">
    <property type="term" value="C:helical viral capsid"/>
    <property type="evidence" value="ECO:0007669"/>
    <property type="project" value="UniProtKB-KW"/>
</dbReference>
<keyword evidence="8 9" id="KW-0687">Ribonucleoprotein</keyword>
<proteinExistence type="inferred from homology"/>
<evidence type="ECO:0000313" key="12">
    <source>
        <dbReference type="Proteomes" id="UP001247283"/>
    </source>
</evidence>
<evidence type="ECO:0000256" key="10">
    <source>
        <dbReference type="SAM" id="MobiDB-lite"/>
    </source>
</evidence>
<name>A0AAE9HR79_9MONO</name>
<dbReference type="Pfam" id="PF00973">
    <property type="entry name" value="Paramyxo_ncap"/>
    <property type="match status" value="1"/>
</dbReference>